<feature type="compositionally biased region" description="Low complexity" evidence="1">
    <location>
        <begin position="224"/>
        <end position="234"/>
    </location>
</feature>
<gene>
    <name evidence="3" type="ORF">HYFRA_00005519</name>
</gene>
<comment type="caution">
    <text evidence="3">The sequence shown here is derived from an EMBL/GenBank/DDBJ whole genome shotgun (WGS) entry which is preliminary data.</text>
</comment>
<evidence type="ECO:0000259" key="2">
    <source>
        <dbReference type="Pfam" id="PF12898"/>
    </source>
</evidence>
<feature type="domain" description="Stc1" evidence="2">
    <location>
        <begin position="21"/>
        <end position="111"/>
    </location>
</feature>
<name>A0A9N9KPX6_9HELO</name>
<feature type="compositionally biased region" description="Acidic residues" evidence="1">
    <location>
        <begin position="342"/>
        <end position="352"/>
    </location>
</feature>
<organism evidence="3 4">
    <name type="scientific">Hymenoscyphus fraxineus</name>
    <dbReference type="NCBI Taxonomy" id="746836"/>
    <lineage>
        <taxon>Eukaryota</taxon>
        <taxon>Fungi</taxon>
        <taxon>Dikarya</taxon>
        <taxon>Ascomycota</taxon>
        <taxon>Pezizomycotina</taxon>
        <taxon>Leotiomycetes</taxon>
        <taxon>Helotiales</taxon>
        <taxon>Helotiaceae</taxon>
        <taxon>Hymenoscyphus</taxon>
    </lineage>
</organism>
<dbReference type="Pfam" id="PF12898">
    <property type="entry name" value="Stc1"/>
    <property type="match status" value="1"/>
</dbReference>
<feature type="region of interest" description="Disordered" evidence="1">
    <location>
        <begin position="265"/>
        <end position="352"/>
    </location>
</feature>
<feature type="compositionally biased region" description="Polar residues" evidence="1">
    <location>
        <begin position="278"/>
        <end position="296"/>
    </location>
</feature>
<dbReference type="OrthoDB" id="3514033at2759"/>
<evidence type="ECO:0000256" key="1">
    <source>
        <dbReference type="SAM" id="MobiDB-lite"/>
    </source>
</evidence>
<keyword evidence="4" id="KW-1185">Reference proteome</keyword>
<evidence type="ECO:0000313" key="3">
    <source>
        <dbReference type="EMBL" id="CAG8951719.1"/>
    </source>
</evidence>
<feature type="region of interest" description="Disordered" evidence="1">
    <location>
        <begin position="141"/>
        <end position="246"/>
    </location>
</feature>
<dbReference type="Proteomes" id="UP000696280">
    <property type="component" value="Unassembled WGS sequence"/>
</dbReference>
<dbReference type="AlphaFoldDB" id="A0A9N9KPX6"/>
<accession>A0A9N9KPX6</accession>
<sequence>MTIEYPSASKLKEVPLPAKLRCIQCQKWKHNGLFSNRQLNEVRRGNTRKLRCQGCTVDQREEMECEGPCLNYEIVPVCGTDRCGSSEVKSLDKFSKNARGAHGSHWCLECTDWKATGGPGVATGPIPGGYLAPDEELYLGRGGSAVQDGTRSESQWETETAEDDDGTDLLSNATAPGPAAWFNPPPSSATTKGSSGVDKMSSLNINSRSDGYVPPHLRHLQGPSKSTSVASSVSNPYGSETRETKPAPGVVVWDSVEEIPEPIHYESWDNKGNHHYQTRNPSITTPSISGGQSAFSTAGGAQVQRGSNVWRPAQRAVPARSAPAPAPAIKQDPQKVRYGIEGDSDSDEYEYC</sequence>
<dbReference type="InterPro" id="IPR024630">
    <property type="entry name" value="Stc1"/>
</dbReference>
<protein>
    <recommendedName>
        <fullName evidence="2">Stc1 domain-containing protein</fullName>
    </recommendedName>
</protein>
<reference evidence="3" key="1">
    <citation type="submission" date="2021-07" db="EMBL/GenBank/DDBJ databases">
        <authorList>
            <person name="Durling M."/>
        </authorList>
    </citation>
    <scope>NUCLEOTIDE SEQUENCE</scope>
</reference>
<feature type="compositionally biased region" description="Low complexity" evidence="1">
    <location>
        <begin position="311"/>
        <end position="323"/>
    </location>
</feature>
<dbReference type="EMBL" id="CAJVRL010000044">
    <property type="protein sequence ID" value="CAG8951719.1"/>
    <property type="molecule type" value="Genomic_DNA"/>
</dbReference>
<proteinExistence type="predicted"/>
<evidence type="ECO:0000313" key="4">
    <source>
        <dbReference type="Proteomes" id="UP000696280"/>
    </source>
</evidence>